<evidence type="ECO:0000313" key="3">
    <source>
        <dbReference type="Proteomes" id="UP000613580"/>
    </source>
</evidence>
<proteinExistence type="predicted"/>
<dbReference type="InterPro" id="IPR011993">
    <property type="entry name" value="PH-like_dom_sf"/>
</dbReference>
<evidence type="ECO:0000259" key="1">
    <source>
        <dbReference type="Pfam" id="PF16457"/>
    </source>
</evidence>
<organism evidence="2 3">
    <name type="scientific">Mycena chlorophos</name>
    <name type="common">Agaric fungus</name>
    <name type="synonym">Agaricus chlorophos</name>
    <dbReference type="NCBI Taxonomy" id="658473"/>
    <lineage>
        <taxon>Eukaryota</taxon>
        <taxon>Fungi</taxon>
        <taxon>Dikarya</taxon>
        <taxon>Basidiomycota</taxon>
        <taxon>Agaricomycotina</taxon>
        <taxon>Agaricomycetes</taxon>
        <taxon>Agaricomycetidae</taxon>
        <taxon>Agaricales</taxon>
        <taxon>Marasmiineae</taxon>
        <taxon>Mycenaceae</taxon>
        <taxon>Mycena</taxon>
    </lineage>
</organism>
<accession>A0A8H6T1C4</accession>
<dbReference type="Gene3D" id="2.30.29.30">
    <property type="entry name" value="Pleckstrin-homology domain (PH domain)/Phosphotyrosine-binding domain (PTB)"/>
    <property type="match status" value="1"/>
</dbReference>
<gene>
    <name evidence="2" type="ORF">HMN09_00706400</name>
</gene>
<protein>
    <submittedName>
        <fullName evidence="2">ELMO domain-containing protein</fullName>
    </submittedName>
</protein>
<dbReference type="InterPro" id="IPR001849">
    <property type="entry name" value="PH_domain"/>
</dbReference>
<evidence type="ECO:0000313" key="2">
    <source>
        <dbReference type="EMBL" id="KAF7308572.1"/>
    </source>
</evidence>
<dbReference type="EMBL" id="JACAZE010000008">
    <property type="protein sequence ID" value="KAF7308572.1"/>
    <property type="molecule type" value="Genomic_DNA"/>
</dbReference>
<feature type="domain" description="PH" evidence="1">
    <location>
        <begin position="31"/>
        <end position="169"/>
    </location>
</feature>
<name>A0A8H6T1C4_MYCCL</name>
<dbReference type="Pfam" id="PF16457">
    <property type="entry name" value="PH_12"/>
    <property type="match status" value="1"/>
</dbReference>
<dbReference type="Proteomes" id="UP000613580">
    <property type="component" value="Unassembled WGS sequence"/>
</dbReference>
<comment type="caution">
    <text evidence="2">The sequence shown here is derived from an EMBL/GenBank/DDBJ whole genome shotgun (WGS) entry which is preliminary data.</text>
</comment>
<dbReference type="AlphaFoldDB" id="A0A8H6T1C4"/>
<dbReference type="OrthoDB" id="28413at2759"/>
<sequence>MKELEVEDDLLSKIPIRNLRAKLYKESYEFVRQQRIQCLMQGAWFINALPANSTAASPRRPNRPWRFMRLDPGMKYLHYVDSAMKFAVRSGLEDLPERIEVASISEIATGSCAPPPHVLRESDLPPTFPPMASPLSFSLLSAHEGSIADQIAPDQSRWADWTDGLNMLRRDGGHVASKETAGFVQALTEIGLKIKLLDLSGEMVEIPSGLVAGPPPTNTDFFFSDLV</sequence>
<keyword evidence="3" id="KW-1185">Reference proteome</keyword>
<reference evidence="2" key="1">
    <citation type="submission" date="2020-05" db="EMBL/GenBank/DDBJ databases">
        <title>Mycena genomes resolve the evolution of fungal bioluminescence.</title>
        <authorList>
            <person name="Tsai I.J."/>
        </authorList>
    </citation>
    <scope>NUCLEOTIDE SEQUENCE</scope>
    <source>
        <strain evidence="2">110903Hualien_Pintung</strain>
    </source>
</reference>